<evidence type="ECO:0000256" key="5">
    <source>
        <dbReference type="ARBA" id="ARBA00023163"/>
    </source>
</evidence>
<evidence type="ECO:0000256" key="6">
    <source>
        <dbReference type="ARBA" id="ARBA00029628"/>
    </source>
</evidence>
<dbReference type="EMBL" id="AP025730">
    <property type="protein sequence ID" value="BDI07877.1"/>
    <property type="molecule type" value="Genomic_DNA"/>
</dbReference>
<evidence type="ECO:0000256" key="7">
    <source>
        <dbReference type="ARBA" id="ARBA00033135"/>
    </source>
</evidence>
<sequence>MARFDVYAGVDGGGYLLDVQANLLSRLNTRVVVPLLPLDQAPTPADRLNPRFQVNGVPVVMATQFMAAVPAAELRQQLAALDHESNAILDAIDFLHQGW</sequence>
<reference evidence="8" key="1">
    <citation type="submission" date="2022-04" db="EMBL/GenBank/DDBJ databases">
        <title>Whole genome sequence of Sphaerotilus sp. FB-5.</title>
        <authorList>
            <person name="Takeda M."/>
            <person name="Narihara S."/>
            <person name="Akimoto M."/>
            <person name="Akimoto R."/>
            <person name="Nishiyashiki S."/>
            <person name="Murakami T."/>
        </authorList>
    </citation>
    <scope>NUCLEOTIDE SEQUENCE</scope>
    <source>
        <strain evidence="8">FB-5</strain>
    </source>
</reference>
<gene>
    <name evidence="8" type="ORF">CATMQ487_48470</name>
</gene>
<dbReference type="Proteomes" id="UP001057498">
    <property type="component" value="Chromosome"/>
</dbReference>
<dbReference type="Gene3D" id="2.30.30.110">
    <property type="match status" value="1"/>
</dbReference>
<evidence type="ECO:0000313" key="9">
    <source>
        <dbReference type="Proteomes" id="UP001057498"/>
    </source>
</evidence>
<evidence type="ECO:0000313" key="8">
    <source>
        <dbReference type="EMBL" id="BDI07877.1"/>
    </source>
</evidence>
<organism evidence="8 9">
    <name type="scientific">Sphaerotilus microaerophilus</name>
    <dbReference type="NCBI Taxonomy" id="2914710"/>
    <lineage>
        <taxon>Bacteria</taxon>
        <taxon>Pseudomonadati</taxon>
        <taxon>Pseudomonadota</taxon>
        <taxon>Betaproteobacteria</taxon>
        <taxon>Burkholderiales</taxon>
        <taxon>Sphaerotilaceae</taxon>
        <taxon>Sphaerotilus</taxon>
    </lineage>
</organism>
<dbReference type="Pfam" id="PF01845">
    <property type="entry name" value="CcdB"/>
    <property type="match status" value="1"/>
</dbReference>
<evidence type="ECO:0000256" key="2">
    <source>
        <dbReference type="ARBA" id="ARBA00015075"/>
    </source>
</evidence>
<accession>A0ABM7YT88</accession>
<proteinExistence type="inferred from homology"/>
<keyword evidence="9" id="KW-1185">Reference proteome</keyword>
<dbReference type="RefSeq" id="WP_251971032.1">
    <property type="nucleotide sequence ID" value="NZ_AP025730.1"/>
</dbReference>
<dbReference type="InterPro" id="IPR011067">
    <property type="entry name" value="Plasmid_toxin/cell-grow_inhib"/>
</dbReference>
<evidence type="ECO:0000256" key="3">
    <source>
        <dbReference type="ARBA" id="ARBA00022491"/>
    </source>
</evidence>
<keyword evidence="3" id="KW-0678">Repressor</keyword>
<evidence type="ECO:0000256" key="1">
    <source>
        <dbReference type="ARBA" id="ARBA00005230"/>
    </source>
</evidence>
<evidence type="ECO:0000256" key="4">
    <source>
        <dbReference type="ARBA" id="ARBA00023015"/>
    </source>
</evidence>
<dbReference type="SUPFAM" id="SSF50118">
    <property type="entry name" value="Cell growth inhibitor/plasmid maintenance toxic component"/>
    <property type="match status" value="1"/>
</dbReference>
<dbReference type="InterPro" id="IPR002712">
    <property type="entry name" value="CcdB"/>
</dbReference>
<keyword evidence="4" id="KW-0805">Transcription regulation</keyword>
<protein>
    <recommendedName>
        <fullName evidence="2">Toxin CcdB</fullName>
    </recommendedName>
    <alternativeName>
        <fullName evidence="7">Cytotoxic protein CcdB</fullName>
    </alternativeName>
    <alternativeName>
        <fullName evidence="6">Protein LetD</fullName>
    </alternativeName>
</protein>
<comment type="similarity">
    <text evidence="1">Belongs to the CcdB toxin family.</text>
</comment>
<name>A0ABM7YT88_9BURK</name>
<keyword evidence="5" id="KW-0804">Transcription</keyword>